<keyword evidence="5" id="KW-1185">Reference proteome</keyword>
<organism evidence="4 5">
    <name type="scientific">Hondaea fermentalgiana</name>
    <dbReference type="NCBI Taxonomy" id="2315210"/>
    <lineage>
        <taxon>Eukaryota</taxon>
        <taxon>Sar</taxon>
        <taxon>Stramenopiles</taxon>
        <taxon>Bigyra</taxon>
        <taxon>Labyrinthulomycetes</taxon>
        <taxon>Thraustochytrida</taxon>
        <taxon>Thraustochytriidae</taxon>
        <taxon>Hondaea</taxon>
    </lineage>
</organism>
<dbReference type="GO" id="GO:0008270">
    <property type="term" value="F:zinc ion binding"/>
    <property type="evidence" value="ECO:0007669"/>
    <property type="project" value="UniProtKB-KW"/>
</dbReference>
<dbReference type="InParanoid" id="A0A2R5G497"/>
<dbReference type="InterPro" id="IPR013083">
    <property type="entry name" value="Znf_RING/FYVE/PHD"/>
</dbReference>
<evidence type="ECO:0000313" key="5">
    <source>
        <dbReference type="Proteomes" id="UP000241890"/>
    </source>
</evidence>
<dbReference type="PROSITE" id="PS50089">
    <property type="entry name" value="ZF_RING_2"/>
    <property type="match status" value="1"/>
</dbReference>
<dbReference type="Gene3D" id="3.30.40.10">
    <property type="entry name" value="Zinc/RING finger domain, C3HC4 (zinc finger)"/>
    <property type="match status" value="1"/>
</dbReference>
<dbReference type="AlphaFoldDB" id="A0A2R5G497"/>
<comment type="caution">
    <text evidence="4">The sequence shown here is derived from an EMBL/GenBank/DDBJ whole genome shotgun (WGS) entry which is preliminary data.</text>
</comment>
<dbReference type="InterPro" id="IPR001841">
    <property type="entry name" value="Znf_RING"/>
</dbReference>
<proteinExistence type="predicted"/>
<dbReference type="Proteomes" id="UP000241890">
    <property type="component" value="Unassembled WGS sequence"/>
</dbReference>
<feature type="region of interest" description="Disordered" evidence="2">
    <location>
        <begin position="41"/>
        <end position="68"/>
    </location>
</feature>
<reference evidence="4 5" key="1">
    <citation type="submission" date="2017-12" db="EMBL/GenBank/DDBJ databases">
        <title>Sequencing, de novo assembly and annotation of complete genome of a new Thraustochytrid species, strain FCC1311.</title>
        <authorList>
            <person name="Sedici K."/>
            <person name="Godart F."/>
            <person name="Aiese Cigliano R."/>
            <person name="Sanseverino W."/>
            <person name="Barakat M."/>
            <person name="Ortet P."/>
            <person name="Marechal E."/>
            <person name="Cagnac O."/>
            <person name="Amato A."/>
        </authorList>
    </citation>
    <scope>NUCLEOTIDE SEQUENCE [LARGE SCALE GENOMIC DNA]</scope>
</reference>
<feature type="compositionally biased region" description="Acidic residues" evidence="2">
    <location>
        <begin position="54"/>
        <end position="65"/>
    </location>
</feature>
<evidence type="ECO:0000256" key="2">
    <source>
        <dbReference type="SAM" id="MobiDB-lite"/>
    </source>
</evidence>
<name>A0A2R5G497_9STRA</name>
<evidence type="ECO:0000256" key="1">
    <source>
        <dbReference type="PROSITE-ProRule" id="PRU00175"/>
    </source>
</evidence>
<feature type="domain" description="RING-type" evidence="3">
    <location>
        <begin position="76"/>
        <end position="113"/>
    </location>
</feature>
<dbReference type="OrthoDB" id="5855668at2759"/>
<keyword evidence="1" id="KW-0862">Zinc</keyword>
<evidence type="ECO:0000259" key="3">
    <source>
        <dbReference type="PROSITE" id="PS50089"/>
    </source>
</evidence>
<protein>
    <submittedName>
        <fullName evidence="4">E3 ubiquitin-protein ligase RGLG3</fullName>
    </submittedName>
</protein>
<keyword evidence="1" id="KW-0479">Metal-binding</keyword>
<dbReference type="SUPFAM" id="SSF57850">
    <property type="entry name" value="RING/U-box"/>
    <property type="match status" value="1"/>
</dbReference>
<accession>A0A2R5G497</accession>
<keyword evidence="1" id="KW-0863">Zinc-finger</keyword>
<evidence type="ECO:0000313" key="4">
    <source>
        <dbReference type="EMBL" id="GBG25846.1"/>
    </source>
</evidence>
<sequence length="125" mass="13690">MPQKKDRNRSSGSLLPVVAGVLAGAAVVAASFFAADMVEEGAAKEKSKKRKEVDEEVDAESDDGESDKSKIMDTVCPICFYNYDDKKHAAMAFNCGHTACRACSEIDTCYACRKPVTQRLRLYLN</sequence>
<dbReference type="EMBL" id="BEYU01000016">
    <property type="protein sequence ID" value="GBG25846.1"/>
    <property type="molecule type" value="Genomic_DNA"/>
</dbReference>
<gene>
    <name evidence="4" type="ORF">FCC1311_020652</name>
</gene>